<comment type="caution">
    <text evidence="1">The sequence shown here is derived from an EMBL/GenBank/DDBJ whole genome shotgun (WGS) entry which is preliminary data.</text>
</comment>
<evidence type="ECO:0000313" key="1">
    <source>
        <dbReference type="EMBL" id="NRD22716.1"/>
    </source>
</evidence>
<accession>A0ABX2E424</accession>
<dbReference type="Proteomes" id="UP000805085">
    <property type="component" value="Unassembled WGS sequence"/>
</dbReference>
<protein>
    <submittedName>
        <fullName evidence="1">Uncharacterized protein</fullName>
    </submittedName>
</protein>
<evidence type="ECO:0000313" key="2">
    <source>
        <dbReference type="Proteomes" id="UP000805085"/>
    </source>
</evidence>
<gene>
    <name evidence="1" type="ORF">HNV10_05660</name>
</gene>
<organism evidence="1 2">
    <name type="scientific">Winogradskyella litoriviva</name>
    <dbReference type="NCBI Taxonomy" id="1220182"/>
    <lineage>
        <taxon>Bacteria</taxon>
        <taxon>Pseudomonadati</taxon>
        <taxon>Bacteroidota</taxon>
        <taxon>Flavobacteriia</taxon>
        <taxon>Flavobacteriales</taxon>
        <taxon>Flavobacteriaceae</taxon>
        <taxon>Winogradskyella</taxon>
    </lineage>
</organism>
<dbReference type="RefSeq" id="WP_173300350.1">
    <property type="nucleotide sequence ID" value="NZ_JABRWQ010000002.1"/>
</dbReference>
<sequence length="260" mass="29099">MKKIILGLFVLLNIACSSSDDDDPSNFTLTLSAIEEIEVDARLDVMVNANEPMQSLKVSLDNFETSVTNYNDLGSATPRYFSFNNLGQQTIYFTAKNTDNVEVTESITVNVVRGNAVKLEQIQLNSFFNLGNTWDDEFPSSNINHLADVSFGLLKPPVNLLTGLRPSAPSLSWFWYRSVTHYNESSLTWNLQNEDLYVNIDEVSAYIGFLDTDGEFAQDLMLGPPSEIVMPIADYIDTQPINITVDEPSIDLNFTVAIDW</sequence>
<dbReference type="EMBL" id="JABRWQ010000002">
    <property type="protein sequence ID" value="NRD22716.1"/>
    <property type="molecule type" value="Genomic_DNA"/>
</dbReference>
<proteinExistence type="predicted"/>
<keyword evidence="2" id="KW-1185">Reference proteome</keyword>
<name>A0ABX2E424_9FLAO</name>
<reference evidence="1 2" key="1">
    <citation type="journal article" date="2015" name="Int. J. Syst. Evol. Microbiol.">
        <title>Winogradskyella litoriviva sp. nov., isolated from coastal seawater.</title>
        <authorList>
            <person name="Nedashkovskaya O.I."/>
            <person name="Kukhlevskiy A.D."/>
            <person name="Zhukova N.V."/>
            <person name="Kim S.J."/>
            <person name="Rhee S.K."/>
            <person name="Mikhailov V.V."/>
        </authorList>
    </citation>
    <scope>NUCLEOTIDE SEQUENCE [LARGE SCALE GENOMIC DNA]</scope>
    <source>
        <strain evidence="1 2">KMM6491</strain>
    </source>
</reference>